<evidence type="ECO:0000313" key="4">
    <source>
        <dbReference type="Proteomes" id="UP000757435"/>
    </source>
</evidence>
<dbReference type="Pfam" id="PF14230">
    <property type="entry name" value="DUF4333"/>
    <property type="match status" value="1"/>
</dbReference>
<name>A0A951Q9K1_9CYAN</name>
<evidence type="ECO:0000313" key="3">
    <source>
        <dbReference type="EMBL" id="MBW4657258.1"/>
    </source>
</evidence>
<reference evidence="3" key="1">
    <citation type="submission" date="2021-05" db="EMBL/GenBank/DDBJ databases">
        <authorList>
            <person name="Pietrasiak N."/>
            <person name="Ward R."/>
            <person name="Stajich J.E."/>
            <person name="Kurbessoian T."/>
        </authorList>
    </citation>
    <scope>NUCLEOTIDE SEQUENCE</scope>
    <source>
        <strain evidence="3">UHER 2000/2452</strain>
    </source>
</reference>
<dbReference type="PROSITE" id="PS51257">
    <property type="entry name" value="PROKAR_LIPOPROTEIN"/>
    <property type="match status" value="1"/>
</dbReference>
<feature type="domain" description="DUF4333" evidence="2">
    <location>
        <begin position="26"/>
        <end position="97"/>
    </location>
</feature>
<comment type="caution">
    <text evidence="3">The sequence shown here is derived from an EMBL/GenBank/DDBJ whole genome shotgun (WGS) entry which is preliminary data.</text>
</comment>
<accession>A0A951Q9K1</accession>
<protein>
    <submittedName>
        <fullName evidence="3">DUF4333 domain-containing protein</fullName>
    </submittedName>
</protein>
<evidence type="ECO:0000256" key="1">
    <source>
        <dbReference type="SAM" id="MobiDB-lite"/>
    </source>
</evidence>
<dbReference type="InterPro" id="IPR025637">
    <property type="entry name" value="DUF4333"/>
</dbReference>
<feature type="region of interest" description="Disordered" evidence="1">
    <location>
        <begin position="192"/>
        <end position="237"/>
    </location>
</feature>
<sequence length="237" mass="25506">MTKNSLNMAIAHSVRRRLPVYLLPLCLLTLVGCNPLDVRSLEAKLKTQIQEQGNLNIKSVTCPESVSKEAGTSFQCEGALEPDGKFIIQVKQEDDKGQTSWEVPNSKGMLNLALLETELVKEIAKDTKVEPAVRCGSDRYRVNRPGDSFDCQVKNATLAKAKGLIEKVTVTIDTDGNVAWQQIRRTASANATAATTAAATPAATTPATSPDNASSSEASQPTSSPRRVRPRVSNALD</sequence>
<reference evidence="3" key="2">
    <citation type="journal article" date="2022" name="Microbiol. Resour. Announc.">
        <title>Metagenome Sequencing to Explore Phylogenomics of Terrestrial Cyanobacteria.</title>
        <authorList>
            <person name="Ward R.D."/>
            <person name="Stajich J.E."/>
            <person name="Johansen J.R."/>
            <person name="Huntemann M."/>
            <person name="Clum A."/>
            <person name="Foster B."/>
            <person name="Foster B."/>
            <person name="Roux S."/>
            <person name="Palaniappan K."/>
            <person name="Varghese N."/>
            <person name="Mukherjee S."/>
            <person name="Reddy T.B.K."/>
            <person name="Daum C."/>
            <person name="Copeland A."/>
            <person name="Chen I.A."/>
            <person name="Ivanova N.N."/>
            <person name="Kyrpides N.C."/>
            <person name="Shapiro N."/>
            <person name="Eloe-Fadrosh E.A."/>
            <person name="Pietrasiak N."/>
        </authorList>
    </citation>
    <scope>NUCLEOTIDE SEQUENCE</scope>
    <source>
        <strain evidence="3">UHER 2000/2452</strain>
    </source>
</reference>
<feature type="compositionally biased region" description="Low complexity" evidence="1">
    <location>
        <begin position="192"/>
        <end position="225"/>
    </location>
</feature>
<gene>
    <name evidence="3" type="ORF">KME15_01165</name>
</gene>
<proteinExistence type="predicted"/>
<organism evidence="3 4">
    <name type="scientific">Drouetiella hepatica Uher 2000/2452</name>
    <dbReference type="NCBI Taxonomy" id="904376"/>
    <lineage>
        <taxon>Bacteria</taxon>
        <taxon>Bacillati</taxon>
        <taxon>Cyanobacteriota</taxon>
        <taxon>Cyanophyceae</taxon>
        <taxon>Oculatellales</taxon>
        <taxon>Oculatellaceae</taxon>
        <taxon>Drouetiella</taxon>
    </lineage>
</organism>
<dbReference type="AlphaFoldDB" id="A0A951Q9K1"/>
<evidence type="ECO:0000259" key="2">
    <source>
        <dbReference type="Pfam" id="PF14230"/>
    </source>
</evidence>
<dbReference type="EMBL" id="JAHHHD010000001">
    <property type="protein sequence ID" value="MBW4657258.1"/>
    <property type="molecule type" value="Genomic_DNA"/>
</dbReference>
<dbReference type="Proteomes" id="UP000757435">
    <property type="component" value="Unassembled WGS sequence"/>
</dbReference>